<evidence type="ECO:0000313" key="1">
    <source>
        <dbReference type="EMBL" id="KAK8779656.1"/>
    </source>
</evidence>
<dbReference type="AlphaFoldDB" id="A0AAQ4EXR6"/>
<name>A0AAQ4EXR6_AMBAM</name>
<dbReference type="Proteomes" id="UP001321473">
    <property type="component" value="Unassembled WGS sequence"/>
</dbReference>
<accession>A0AAQ4EXR6</accession>
<evidence type="ECO:0000313" key="2">
    <source>
        <dbReference type="Proteomes" id="UP001321473"/>
    </source>
</evidence>
<proteinExistence type="predicted"/>
<keyword evidence="2" id="KW-1185">Reference proteome</keyword>
<dbReference type="EMBL" id="JARKHS020009579">
    <property type="protein sequence ID" value="KAK8779656.1"/>
    <property type="molecule type" value="Genomic_DNA"/>
</dbReference>
<organism evidence="1 2">
    <name type="scientific">Amblyomma americanum</name>
    <name type="common">Lone star tick</name>
    <dbReference type="NCBI Taxonomy" id="6943"/>
    <lineage>
        <taxon>Eukaryota</taxon>
        <taxon>Metazoa</taxon>
        <taxon>Ecdysozoa</taxon>
        <taxon>Arthropoda</taxon>
        <taxon>Chelicerata</taxon>
        <taxon>Arachnida</taxon>
        <taxon>Acari</taxon>
        <taxon>Parasitiformes</taxon>
        <taxon>Ixodida</taxon>
        <taxon>Ixodoidea</taxon>
        <taxon>Ixodidae</taxon>
        <taxon>Amblyomminae</taxon>
        <taxon>Amblyomma</taxon>
    </lineage>
</organism>
<comment type="caution">
    <text evidence="1">The sequence shown here is derived from an EMBL/GenBank/DDBJ whole genome shotgun (WGS) entry which is preliminary data.</text>
</comment>
<gene>
    <name evidence="1" type="ORF">V5799_019003</name>
</gene>
<reference evidence="1 2" key="1">
    <citation type="journal article" date="2023" name="Arcadia Sci">
        <title>De novo assembly of a long-read Amblyomma americanum tick genome.</title>
        <authorList>
            <person name="Chou S."/>
            <person name="Poskanzer K.E."/>
            <person name="Rollins M."/>
            <person name="Thuy-Boun P.S."/>
        </authorList>
    </citation>
    <scope>NUCLEOTIDE SEQUENCE [LARGE SCALE GENOMIC DNA]</scope>
    <source>
        <strain evidence="1">F_SG_1</strain>
        <tissue evidence="1">Salivary glands</tissue>
    </source>
</reference>
<dbReference type="PANTHER" id="PTHR34153:SF2">
    <property type="entry name" value="SI:CH211-262H13.3-RELATED"/>
    <property type="match status" value="1"/>
</dbReference>
<sequence length="131" mass="14644">MLKVLRLLLEIRQQQREILQRLSWLEQARQEPRARSPSPVSSLPPQCPQLPAFTIEDFEAAEAALRDDRVAAALRKQLLRLGGNNLKEVAANVMSAVMGVAVQRLFSLRGRKGKRPFVGTKLCRVATDAIC</sequence>
<protein>
    <submittedName>
        <fullName evidence="1">Uncharacterized protein</fullName>
    </submittedName>
</protein>
<dbReference type="PANTHER" id="PTHR34153">
    <property type="entry name" value="SI:CH211-262H13.3-RELATED-RELATED"/>
    <property type="match status" value="1"/>
</dbReference>